<organism evidence="1 2">
    <name type="scientific">Toxocara canis</name>
    <name type="common">Canine roundworm</name>
    <dbReference type="NCBI Taxonomy" id="6265"/>
    <lineage>
        <taxon>Eukaryota</taxon>
        <taxon>Metazoa</taxon>
        <taxon>Ecdysozoa</taxon>
        <taxon>Nematoda</taxon>
        <taxon>Chromadorea</taxon>
        <taxon>Rhabditida</taxon>
        <taxon>Spirurina</taxon>
        <taxon>Ascaridomorpha</taxon>
        <taxon>Ascaridoidea</taxon>
        <taxon>Toxocaridae</taxon>
        <taxon>Toxocara</taxon>
    </lineage>
</organism>
<dbReference type="Proteomes" id="UP000031036">
    <property type="component" value="Unassembled WGS sequence"/>
</dbReference>
<accession>A0A0B2VG80</accession>
<sequence>MISVDSRQQRPVTLYKKTAASLTNARTSPKRNASPDDSTLCPKTDAALTTIKKLFGYIPNSSNIYLPLRNLFITNTDQIFGELPAQNHSIRTLMATLHFISGVIVRIQACFTPVESICEMVSKRVLKNACVGRFA</sequence>
<evidence type="ECO:0000313" key="1">
    <source>
        <dbReference type="EMBL" id="KHN82536.1"/>
    </source>
</evidence>
<name>A0A0B2VG80_TOXCA</name>
<comment type="caution">
    <text evidence="1">The sequence shown here is derived from an EMBL/GenBank/DDBJ whole genome shotgun (WGS) entry which is preliminary data.</text>
</comment>
<proteinExistence type="predicted"/>
<reference evidence="1 2" key="1">
    <citation type="submission" date="2014-11" db="EMBL/GenBank/DDBJ databases">
        <title>Genetic blueprint of the zoonotic pathogen Toxocara canis.</title>
        <authorList>
            <person name="Zhu X.-Q."/>
            <person name="Korhonen P.K."/>
            <person name="Cai H."/>
            <person name="Young N.D."/>
            <person name="Nejsum P."/>
            <person name="von Samson-Himmelstjerna G."/>
            <person name="Boag P.R."/>
            <person name="Tan P."/>
            <person name="Li Q."/>
            <person name="Min J."/>
            <person name="Yang Y."/>
            <person name="Wang X."/>
            <person name="Fang X."/>
            <person name="Hall R.S."/>
            <person name="Hofmann A."/>
            <person name="Sternberg P.W."/>
            <person name="Jex A.R."/>
            <person name="Gasser R.B."/>
        </authorList>
    </citation>
    <scope>NUCLEOTIDE SEQUENCE [LARGE SCALE GENOMIC DNA]</scope>
    <source>
        <strain evidence="1">PN_DK_2014</strain>
    </source>
</reference>
<dbReference type="AlphaFoldDB" id="A0A0B2VG80"/>
<dbReference type="EMBL" id="JPKZ01001342">
    <property type="protein sequence ID" value="KHN82536.1"/>
    <property type="molecule type" value="Genomic_DNA"/>
</dbReference>
<evidence type="ECO:0000313" key="2">
    <source>
        <dbReference type="Proteomes" id="UP000031036"/>
    </source>
</evidence>
<keyword evidence="2" id="KW-1185">Reference proteome</keyword>
<protein>
    <submittedName>
        <fullName evidence="1">Uncharacterized protein</fullName>
    </submittedName>
</protein>
<gene>
    <name evidence="1" type="ORF">Tcan_15274</name>
</gene>